<evidence type="ECO:0000313" key="7">
    <source>
        <dbReference type="EMBL" id="PHQ01558.1"/>
    </source>
</evidence>
<dbReference type="RefSeq" id="WP_002011578.1">
    <property type="nucleotide sequence ID" value="NZ_AP014650.1"/>
</dbReference>
<evidence type="ECO:0000313" key="18">
    <source>
        <dbReference type="Proteomes" id="UP000664966"/>
    </source>
</evidence>
<dbReference type="Proteomes" id="UP000223291">
    <property type="component" value="Unassembled WGS sequence"/>
</dbReference>
<evidence type="ECO:0000313" key="17">
    <source>
        <dbReference type="Proteomes" id="UP000470018"/>
    </source>
</evidence>
<feature type="compositionally biased region" description="Polar residues" evidence="1">
    <location>
        <begin position="1"/>
        <end position="16"/>
    </location>
</feature>
<geneLocation type="plasmid" evidence="8 18">
    <name>p1KSK6</name>
</geneLocation>
<dbReference type="Proteomes" id="UP000470018">
    <property type="component" value="Unassembled WGS sequence"/>
</dbReference>
<reference evidence="5 17" key="10">
    <citation type="submission" date="2020-02" db="EMBL/GenBank/DDBJ databases">
        <title>Whole genome shot-gun sequencing of clinical Carbapenem resistant A. baumannii.</title>
        <authorList>
            <person name="Veeraraghavan B."/>
            <person name="Mathur P."/>
            <person name="Vijayakumar S."/>
            <person name="Vasudevan K."/>
            <person name="Lincy M."/>
            <person name="Kirubananthan A."/>
        </authorList>
    </citation>
    <scope>NUCLEOTIDE SEQUENCE [LARGE SCALE GENOMIC DNA]</scope>
    <source>
        <strain evidence="5 17">SP816</strain>
    </source>
</reference>
<reference evidence="3" key="3">
    <citation type="submission" date="2015-12" db="EMBL/GenBank/DDBJ databases">
        <authorList>
            <person name="Singh M.K."/>
            <person name="Fernando D.M."/>
            <person name="Kumar A."/>
        </authorList>
    </citation>
    <scope>NUCLEOTIDE SEQUENCE</scope>
    <source>
        <strain evidence="3">ATCC 17978-VU</strain>
    </source>
</reference>
<reference evidence="3 11" key="1">
    <citation type="journal article" date="2014" name="Antimicrob. Agents Chemother.">
        <title>Triclosan can select for an AdeIJK-overexpressing mutant of Acinetobacter baumannii ATCC 17978 that displays reduced susceptibility to multiple antibiotics.</title>
        <authorList>
            <person name="Fernando D.M."/>
            <person name="Xu W."/>
            <person name="Loewen P.C."/>
            <person name="Zhanel G.G."/>
            <person name="Kumar A."/>
        </authorList>
    </citation>
    <scope>NUCLEOTIDE SEQUENCE [LARGE SCALE GENOMIC DNA]</scope>
    <source>
        <strain evidence="11">ATCC 17978</strain>
        <strain evidence="3">ATCC 17978-VU</strain>
    </source>
</reference>
<dbReference type="EMBL" id="CP018664">
    <property type="protein sequence ID" value="APP30821.1"/>
    <property type="molecule type" value="Genomic_DNA"/>
</dbReference>
<evidence type="ECO:0000313" key="2">
    <source>
        <dbReference type="EMBL" id="ALG88276.1"/>
    </source>
</evidence>
<evidence type="ECO:0000313" key="8">
    <source>
        <dbReference type="EMBL" id="QTK45546.1"/>
    </source>
</evidence>
<feature type="region of interest" description="Disordered" evidence="1">
    <location>
        <begin position="1"/>
        <end position="20"/>
    </location>
</feature>
<dbReference type="EMBL" id="RXLU01000071">
    <property type="protein sequence ID" value="RTQ76312.1"/>
    <property type="molecule type" value="Genomic_DNA"/>
</dbReference>
<evidence type="ECO:0000313" key="9">
    <source>
        <dbReference type="EMBL" id="RTQ76312.1"/>
    </source>
</evidence>
<dbReference type="Proteomes" id="UP000268239">
    <property type="component" value="Unassembled WGS sequence"/>
</dbReference>
<dbReference type="EMBL" id="JAAGTY010000015">
    <property type="protein sequence ID" value="NDW42183.1"/>
    <property type="molecule type" value="Genomic_DNA"/>
</dbReference>
<evidence type="ECO:0000313" key="12">
    <source>
        <dbReference type="Proteomes" id="UP000076296"/>
    </source>
</evidence>
<name>A0A090BGC0_ACIBA</name>
<reference evidence="7 14" key="7">
    <citation type="submission" date="2017-09" db="EMBL/GenBank/DDBJ databases">
        <title>Draft genome of Acinetobacter baumannii strain I43, a mercury resistant bacteria.</title>
        <authorList>
            <person name="Siqueira K.A."/>
            <person name="Mello I.S."/>
            <person name="Mendes T.A."/>
            <person name="Soares M.A."/>
        </authorList>
    </citation>
    <scope>NUCLEOTIDE SEQUENCE [LARGE SCALE GENOMIC DNA]</scope>
    <source>
        <strain evidence="7 14">I43</strain>
    </source>
</reference>
<dbReference type="PATRIC" id="fig|470.1365.peg.3471"/>
<dbReference type="EMBL" id="CP072271">
    <property type="protein sequence ID" value="QTK45546.1"/>
    <property type="molecule type" value="Genomic_DNA"/>
</dbReference>
<dbReference type="EMBL" id="VHGY01000036">
    <property type="protein sequence ID" value="TPU62310.1"/>
    <property type="molecule type" value="Genomic_DNA"/>
</dbReference>
<keyword evidence="2" id="KW-0614">Plasmid</keyword>
<organism evidence="4 12">
    <name type="scientific">Acinetobacter baumannii</name>
    <dbReference type="NCBI Taxonomy" id="470"/>
    <lineage>
        <taxon>Bacteria</taxon>
        <taxon>Pseudomonadati</taxon>
        <taxon>Pseudomonadota</taxon>
        <taxon>Gammaproteobacteria</taxon>
        <taxon>Moraxellales</taxon>
        <taxon>Moraxellaceae</taxon>
        <taxon>Acinetobacter</taxon>
        <taxon>Acinetobacter calcoaceticus/baumannii complex</taxon>
    </lineage>
</organism>
<evidence type="ECO:0000313" key="16">
    <source>
        <dbReference type="Proteomes" id="UP000315888"/>
    </source>
</evidence>
<evidence type="ECO:0000313" key="10">
    <source>
        <dbReference type="EMBL" id="TPU62310.1"/>
    </source>
</evidence>
<reference evidence="8" key="11">
    <citation type="submission" date="2021-03" db="EMBL/GenBank/DDBJ databases">
        <title>Complete genome sequencing of Acinetobacter baumannii.</title>
        <authorList>
            <person name="Yadav B."/>
            <person name="Makwana N."/>
            <person name="Kharat A.S."/>
            <person name="Veeraraghavan B."/>
            <person name="Vijayakumar S."/>
            <person name="Priya M."/>
        </authorList>
    </citation>
    <scope>NUCLEOTIDE SEQUENCE</scope>
    <source>
        <strain evidence="8">KSK6</strain>
        <plasmid evidence="8">p1KSK6</plasmid>
    </source>
</reference>
<dbReference type="EMBL" id="LRDT01000026">
    <property type="protein sequence ID" value="KZA17116.1"/>
    <property type="molecule type" value="Genomic_DNA"/>
</dbReference>
<dbReference type="EMBL" id="NXDV01000016">
    <property type="protein sequence ID" value="PHQ01558.1"/>
    <property type="molecule type" value="Genomic_DNA"/>
</dbReference>
<reference evidence="10 16" key="9">
    <citation type="submission" date="2019-06" db="EMBL/GenBank/DDBJ databases">
        <title>A Diverse Panel of Clinical Acinetobacter baumannii for Research Use.</title>
        <authorList>
            <person name="Mcgann P."/>
            <person name="Snesrud E."/>
            <person name="Galac M.R."/>
        </authorList>
    </citation>
    <scope>NUCLEOTIDE SEQUENCE [LARGE SCALE GENOMIC DNA]</scope>
    <source>
        <strain evidence="10 16">MRSN14237</strain>
    </source>
</reference>
<feature type="compositionally biased region" description="Low complexity" evidence="1">
    <location>
        <begin position="287"/>
        <end position="315"/>
    </location>
</feature>
<evidence type="ECO:0000313" key="3">
    <source>
        <dbReference type="EMBL" id="APP30821.1"/>
    </source>
</evidence>
<feature type="region of interest" description="Disordered" evidence="1">
    <location>
        <begin position="287"/>
        <end position="348"/>
    </location>
</feature>
<protein>
    <submittedName>
        <fullName evidence="2">Putative cell-wall-anchored protein SasA (LPXTG motif)</fullName>
    </submittedName>
</protein>
<evidence type="ECO:0000313" key="6">
    <source>
        <dbReference type="EMBL" id="OWK65261.1"/>
    </source>
</evidence>
<gene>
    <name evidence="3" type="ORF">AUO97_08350</name>
    <name evidence="6" type="ORF">CBE85_17305</name>
    <name evidence="7" type="ORF">CPI82_17070</name>
    <name evidence="9" type="ORF">EJ062_12580</name>
    <name evidence="10" type="ORF">FJU42_13670</name>
    <name evidence="5" type="ORF">G3N53_13990</name>
    <name evidence="8" type="ORF">J6E47_20425</name>
    <name evidence="4" type="ORF">LV35_02003</name>
</gene>
<evidence type="ECO:0000313" key="5">
    <source>
        <dbReference type="EMBL" id="NDW42183.1"/>
    </source>
</evidence>
<proteinExistence type="predicted"/>
<evidence type="ECO:0000313" key="13">
    <source>
        <dbReference type="Proteomes" id="UP000197394"/>
    </source>
</evidence>
<reference evidence="4 12" key="4">
    <citation type="submission" date="2016-01" db="EMBL/GenBank/DDBJ databases">
        <title>Draft sequences of Acinetobacter baumannii isolates from wounded military personnel.</title>
        <authorList>
            <person name="Arivett B.A."/>
            <person name="Fiester S.E."/>
            <person name="Ream D.C."/>
            <person name="Actis L.A."/>
        </authorList>
    </citation>
    <scope>NUCLEOTIDE SEQUENCE [LARGE SCALE GENOMIC DNA]</scope>
    <source>
        <strain evidence="4 12">AB2828</strain>
    </source>
</reference>
<feature type="compositionally biased region" description="Polar residues" evidence="1">
    <location>
        <begin position="316"/>
        <end position="339"/>
    </location>
</feature>
<evidence type="ECO:0000313" key="14">
    <source>
        <dbReference type="Proteomes" id="UP000223291"/>
    </source>
</evidence>
<accession>A0A090BGC0</accession>
<dbReference type="Proteomes" id="UP000076296">
    <property type="component" value="Unassembled WGS sequence"/>
</dbReference>
<reference evidence="3" key="5">
    <citation type="submission" date="2016-12" db="EMBL/GenBank/DDBJ databases">
        <authorList>
            <person name="Singh M."/>
            <person name="Fernando D."/>
            <person name="Kumar A."/>
        </authorList>
    </citation>
    <scope>NUCLEOTIDE SEQUENCE</scope>
    <source>
        <strain evidence="3">ATCC 17978-VU</strain>
    </source>
</reference>
<dbReference type="Proteomes" id="UP000072389">
    <property type="component" value="Chromosome"/>
</dbReference>
<dbReference type="EMBL" id="KT779035">
    <property type="protein sequence ID" value="ALG88276.1"/>
    <property type="molecule type" value="Genomic_DNA"/>
</dbReference>
<evidence type="ECO:0000313" key="11">
    <source>
        <dbReference type="Proteomes" id="UP000072389"/>
    </source>
</evidence>
<reference evidence="2" key="2">
    <citation type="submission" date="2015-09" db="EMBL/GenBank/DDBJ databases">
        <title>Conjugative plasmids carrying the sulphonamide resistance gene sul2.</title>
        <authorList>
            <person name="Hamidian M."/>
            <person name="Holt K.E."/>
            <person name="Pickard D."/>
            <person name="Hall R.M."/>
        </authorList>
    </citation>
    <scope>NUCLEOTIDE SEQUENCE</scope>
    <source>
        <strain evidence="2">D4</strain>
        <plasmid evidence="2">pD4</plasmid>
    </source>
</reference>
<sequence length="348" mass="36030">MHKRTSALNKNPQKLNSVEKKHSFKPKLGFTTGIVLGVSSAIALSTTASVGDGLSTIQSSLNQTSNTSTNITNSYTNTTTSTIPTLSASPFAASSNATAAQSAIEASSVGCGDASQQGSIAWTQQEVIKNRQILNTAPVDIDALFNGSKGSSSGSCFSDITKIIDLSVAIPDWGGMRAAAIAALRQYAQRKVCTMVNEATKKALEPLNNAIDIINKNGTIDLNGAVQGAITGGLGKLDPDLANIYQTQAPQGETVNIFDSNQTTFNTDVAKVQDQVNGAINQIGTIGTNTGSTGSTNPTGTSGTTWSNNTSTQSIPNLSANTSNQTQQKAQPQEASRSSIFDALFGGS</sequence>
<evidence type="ECO:0000313" key="15">
    <source>
        <dbReference type="Proteomes" id="UP000268239"/>
    </source>
</evidence>
<dbReference type="Proteomes" id="UP000197394">
    <property type="component" value="Unassembled WGS sequence"/>
</dbReference>
<reference evidence="9 15" key="8">
    <citation type="submission" date="2018-12" db="EMBL/GenBank/DDBJ databases">
        <title>Draft Genome Sequences Human Pathogenic Acinetobacter baumannii Strains.</title>
        <authorList>
            <person name="Madhi M."/>
            <person name="Ronco T."/>
            <person name="Olsen R.H."/>
            <person name="Hassani A."/>
        </authorList>
    </citation>
    <scope>NUCLEOTIDE SEQUENCE [LARGE SCALE GENOMIC DNA]</scope>
    <source>
        <strain evidence="9 15">AB3</strain>
    </source>
</reference>
<dbReference type="AlphaFoldDB" id="A0A090BGC0"/>
<reference evidence="6 13" key="6">
    <citation type="submission" date="2017-05" db="EMBL/GenBank/DDBJ databases">
        <title>Draft genome sequence of MDR A. baumannii AB360.</title>
        <authorList>
            <person name="Wareham D.W."/>
            <person name="Bean D.C."/>
        </authorList>
    </citation>
    <scope>NUCLEOTIDE SEQUENCE [LARGE SCALE GENOMIC DNA]</scope>
    <source>
        <strain evidence="6 13">AB360</strain>
    </source>
</reference>
<geneLocation type="plasmid" evidence="2">
    <name>pD4</name>
</geneLocation>
<evidence type="ECO:0000256" key="1">
    <source>
        <dbReference type="SAM" id="MobiDB-lite"/>
    </source>
</evidence>
<evidence type="ECO:0000313" key="4">
    <source>
        <dbReference type="EMBL" id="KZA17116.1"/>
    </source>
</evidence>
<dbReference type="Proteomes" id="UP000664966">
    <property type="component" value="Plasmid p1KSK6"/>
</dbReference>
<dbReference type="Proteomes" id="UP000315888">
    <property type="component" value="Unassembled WGS sequence"/>
</dbReference>
<dbReference type="EMBL" id="NGKM01000024">
    <property type="protein sequence ID" value="OWK65261.1"/>
    <property type="molecule type" value="Genomic_DNA"/>
</dbReference>